<protein>
    <submittedName>
        <fullName evidence="2">Uncharacterized protein</fullName>
    </submittedName>
</protein>
<dbReference type="InParanoid" id="A0A165DMY7"/>
<evidence type="ECO:0000256" key="1">
    <source>
        <dbReference type="SAM" id="MobiDB-lite"/>
    </source>
</evidence>
<evidence type="ECO:0000313" key="2">
    <source>
        <dbReference type="EMBL" id="KZT05236.1"/>
    </source>
</evidence>
<gene>
    <name evidence="2" type="ORF">LAESUDRAFT_235506</name>
</gene>
<keyword evidence="3" id="KW-1185">Reference proteome</keyword>
<accession>A0A165DMY7</accession>
<feature type="region of interest" description="Disordered" evidence="1">
    <location>
        <begin position="1"/>
        <end position="174"/>
    </location>
</feature>
<reference evidence="2 3" key="1">
    <citation type="journal article" date="2016" name="Mol. Biol. Evol.">
        <title>Comparative Genomics of Early-Diverging Mushroom-Forming Fungi Provides Insights into the Origins of Lignocellulose Decay Capabilities.</title>
        <authorList>
            <person name="Nagy L.G."/>
            <person name="Riley R."/>
            <person name="Tritt A."/>
            <person name="Adam C."/>
            <person name="Daum C."/>
            <person name="Floudas D."/>
            <person name="Sun H."/>
            <person name="Yadav J.S."/>
            <person name="Pangilinan J."/>
            <person name="Larsson K.H."/>
            <person name="Matsuura K."/>
            <person name="Barry K."/>
            <person name="Labutti K."/>
            <person name="Kuo R."/>
            <person name="Ohm R.A."/>
            <person name="Bhattacharya S.S."/>
            <person name="Shirouzu T."/>
            <person name="Yoshinaga Y."/>
            <person name="Martin F.M."/>
            <person name="Grigoriev I.V."/>
            <person name="Hibbett D.S."/>
        </authorList>
    </citation>
    <scope>NUCLEOTIDE SEQUENCE [LARGE SCALE GENOMIC DNA]</scope>
    <source>
        <strain evidence="2 3">93-53</strain>
    </source>
</reference>
<dbReference type="AlphaFoldDB" id="A0A165DMY7"/>
<name>A0A165DMY7_9APHY</name>
<feature type="compositionally biased region" description="Acidic residues" evidence="1">
    <location>
        <begin position="111"/>
        <end position="128"/>
    </location>
</feature>
<organism evidence="2 3">
    <name type="scientific">Laetiporus sulphureus 93-53</name>
    <dbReference type="NCBI Taxonomy" id="1314785"/>
    <lineage>
        <taxon>Eukaryota</taxon>
        <taxon>Fungi</taxon>
        <taxon>Dikarya</taxon>
        <taxon>Basidiomycota</taxon>
        <taxon>Agaricomycotina</taxon>
        <taxon>Agaricomycetes</taxon>
        <taxon>Polyporales</taxon>
        <taxon>Laetiporus</taxon>
    </lineage>
</organism>
<sequence>MNTHLKMITSKSRQKFVHSRPIPLEVDSDSDFNPGSFSYEPPKRGRRSKGRSMSPKTSHGSEGRTGRGSVLEGIKAPKGNRGKKAPKSSAITYHNPLAQYFKDLDLHSASEDEDEDKANDENDTDDELQGQSGTAEEDDESPILLKTWAALMKPDNSNKEATEESVTGMIFKGT</sequence>
<dbReference type="Proteomes" id="UP000076871">
    <property type="component" value="Unassembled WGS sequence"/>
</dbReference>
<dbReference type="RefSeq" id="XP_040762976.1">
    <property type="nucleotide sequence ID" value="XM_040901674.1"/>
</dbReference>
<dbReference type="EMBL" id="KV427631">
    <property type="protein sequence ID" value="KZT05236.1"/>
    <property type="molecule type" value="Genomic_DNA"/>
</dbReference>
<evidence type="ECO:0000313" key="3">
    <source>
        <dbReference type="Proteomes" id="UP000076871"/>
    </source>
</evidence>
<dbReference type="OrthoDB" id="2682014at2759"/>
<dbReference type="GeneID" id="63818706"/>
<proteinExistence type="predicted"/>